<protein>
    <recommendedName>
        <fullName evidence="3">DUF2721 domain-containing protein</fullName>
    </recommendedName>
</protein>
<proteinExistence type="predicted"/>
<keyword evidence="1" id="KW-0812">Transmembrane</keyword>
<name>A0A679J3H5_9HYPH</name>
<evidence type="ECO:0000313" key="2">
    <source>
        <dbReference type="EMBL" id="CAA2106912.1"/>
    </source>
</evidence>
<keyword evidence="1" id="KW-1133">Transmembrane helix</keyword>
<keyword evidence="1" id="KW-0472">Membrane</keyword>
<sequence length="165" mass="18136">MATYGDFSSLLQLGVGIGIGLSLFRAPVDLRVSKLTRTMDNELTALRGASMPFAKVKWRDVQQLRYRFAQVRLTLERQQLRFMVIALALALLNLVALVEATLDKDRPACGVELYGLLFVAIGGFVALLSVLEVLARYHLGPIQRELQLIQARRAPPAGAALAYGP</sequence>
<feature type="transmembrane region" description="Helical" evidence="1">
    <location>
        <begin position="114"/>
        <end position="135"/>
    </location>
</feature>
<organism evidence="2">
    <name type="scientific">Methylobacterium bullatum</name>
    <dbReference type="NCBI Taxonomy" id="570505"/>
    <lineage>
        <taxon>Bacteria</taxon>
        <taxon>Pseudomonadati</taxon>
        <taxon>Pseudomonadota</taxon>
        <taxon>Alphaproteobacteria</taxon>
        <taxon>Hyphomicrobiales</taxon>
        <taxon>Methylobacteriaceae</taxon>
        <taxon>Methylobacterium</taxon>
    </lineage>
</organism>
<evidence type="ECO:0000256" key="1">
    <source>
        <dbReference type="SAM" id="Phobius"/>
    </source>
</evidence>
<feature type="transmembrane region" description="Helical" evidence="1">
    <location>
        <begin position="82"/>
        <end position="102"/>
    </location>
</feature>
<dbReference type="AlphaFoldDB" id="A0A679J3H5"/>
<reference evidence="2" key="1">
    <citation type="submission" date="2019-12" db="EMBL/GenBank/DDBJ databases">
        <authorList>
            <person name="Cremers G."/>
        </authorList>
    </citation>
    <scope>NUCLEOTIDE SEQUENCE</scope>
    <source>
        <strain evidence="2">Mbul1</strain>
    </source>
</reference>
<feature type="transmembrane region" description="Helical" evidence="1">
    <location>
        <begin position="6"/>
        <end position="24"/>
    </location>
</feature>
<accession>A0A679J3H5</accession>
<dbReference type="EMBL" id="LR743504">
    <property type="protein sequence ID" value="CAA2106912.1"/>
    <property type="molecule type" value="Genomic_DNA"/>
</dbReference>
<evidence type="ECO:0008006" key="3">
    <source>
        <dbReference type="Google" id="ProtNLM"/>
    </source>
</evidence>
<gene>
    <name evidence="2" type="ORF">MBUL_03902</name>
</gene>